<accession>A0AAW9JQ72</accession>
<feature type="transmembrane region" description="Helical" evidence="8">
    <location>
        <begin position="31"/>
        <end position="53"/>
    </location>
</feature>
<feature type="transmembrane region" description="Helical" evidence="8">
    <location>
        <begin position="87"/>
        <end position="104"/>
    </location>
</feature>
<protein>
    <submittedName>
        <fullName evidence="9">Multidrug efflux SMR transporter</fullName>
    </submittedName>
</protein>
<evidence type="ECO:0000256" key="7">
    <source>
        <dbReference type="RuleBase" id="RU003942"/>
    </source>
</evidence>
<gene>
    <name evidence="9" type="ORF">RAK27_03025</name>
</gene>
<evidence type="ECO:0000256" key="3">
    <source>
        <dbReference type="ARBA" id="ARBA00022475"/>
    </source>
</evidence>
<dbReference type="Pfam" id="PF00893">
    <property type="entry name" value="Multi_Drug_Res"/>
    <property type="match status" value="1"/>
</dbReference>
<proteinExistence type="inferred from homology"/>
<evidence type="ECO:0000256" key="2">
    <source>
        <dbReference type="ARBA" id="ARBA00022448"/>
    </source>
</evidence>
<dbReference type="Proteomes" id="UP001290462">
    <property type="component" value="Unassembled WGS sequence"/>
</dbReference>
<dbReference type="InterPro" id="IPR037185">
    <property type="entry name" value="EmrE-like"/>
</dbReference>
<evidence type="ECO:0000256" key="6">
    <source>
        <dbReference type="ARBA" id="ARBA00023136"/>
    </source>
</evidence>
<dbReference type="RefSeq" id="WP_322808466.1">
    <property type="nucleotide sequence ID" value="NZ_JAVBVO010000002.1"/>
</dbReference>
<organism evidence="9 10">
    <name type="scientific">Carnobacterium maltaromaticum</name>
    <name type="common">Carnobacterium piscicola</name>
    <dbReference type="NCBI Taxonomy" id="2751"/>
    <lineage>
        <taxon>Bacteria</taxon>
        <taxon>Bacillati</taxon>
        <taxon>Bacillota</taxon>
        <taxon>Bacilli</taxon>
        <taxon>Lactobacillales</taxon>
        <taxon>Carnobacteriaceae</taxon>
        <taxon>Carnobacterium</taxon>
    </lineage>
</organism>
<dbReference type="AlphaFoldDB" id="A0AAW9JQ72"/>
<dbReference type="EMBL" id="JAVBVO010000002">
    <property type="protein sequence ID" value="MDZ5757623.1"/>
    <property type="molecule type" value="Genomic_DNA"/>
</dbReference>
<comment type="similarity">
    <text evidence="7">Belongs to the drug/metabolite transporter (DMT) superfamily. Small multidrug resistance (SMR) (TC 2.A.7.1) family.</text>
</comment>
<keyword evidence="3" id="KW-1003">Cell membrane</keyword>
<dbReference type="Gene3D" id="1.10.3730.20">
    <property type="match status" value="1"/>
</dbReference>
<evidence type="ECO:0000256" key="8">
    <source>
        <dbReference type="SAM" id="Phobius"/>
    </source>
</evidence>
<comment type="caution">
    <text evidence="9">The sequence shown here is derived from an EMBL/GenBank/DDBJ whole genome shotgun (WGS) entry which is preliminary data.</text>
</comment>
<evidence type="ECO:0000313" key="9">
    <source>
        <dbReference type="EMBL" id="MDZ5757623.1"/>
    </source>
</evidence>
<evidence type="ECO:0000256" key="4">
    <source>
        <dbReference type="ARBA" id="ARBA00022692"/>
    </source>
</evidence>
<dbReference type="PANTHER" id="PTHR30561">
    <property type="entry name" value="SMR FAMILY PROTON-DEPENDENT DRUG EFFLUX TRANSPORTER SUGE"/>
    <property type="match status" value="1"/>
</dbReference>
<dbReference type="GO" id="GO:0005886">
    <property type="term" value="C:plasma membrane"/>
    <property type="evidence" value="ECO:0007669"/>
    <property type="project" value="UniProtKB-SubCell"/>
</dbReference>
<keyword evidence="2" id="KW-0813">Transport</keyword>
<sequence>MGFISLVVAGFCELGFVVLLKKSKGFRLKSYGILSMIVMGMSLYLLSIASKTIPIGTAYAIWAGIGASASVLWGMIFFGESRSFKKIIFVTLIIIGVVGLKLTSH</sequence>
<dbReference type="SUPFAM" id="SSF103481">
    <property type="entry name" value="Multidrug resistance efflux transporter EmrE"/>
    <property type="match status" value="1"/>
</dbReference>
<reference evidence="9" key="1">
    <citation type="submission" date="2023-08" db="EMBL/GenBank/DDBJ databases">
        <title>Genomic characterization of piscicolin 126 produced by Carnobacterium maltaromaticum CM22 strain isolated from salmon (Salmo salar).</title>
        <authorList>
            <person name="Gonzalez-Gragera E."/>
            <person name="Garcia-Lopez J.D."/>
            <person name="Teso-Perez C."/>
            <person name="Gimenez-Hernandez I."/>
            <person name="Peralta-Sanchez J.M."/>
            <person name="Valdivia E."/>
            <person name="Montalban-Lopez M."/>
            <person name="Martin-Platero A.M."/>
            <person name="Banos A."/>
            <person name="Martinez-Bueno M."/>
        </authorList>
    </citation>
    <scope>NUCLEOTIDE SEQUENCE</scope>
    <source>
        <strain evidence="9">CM22</strain>
    </source>
</reference>
<feature type="transmembrane region" description="Helical" evidence="8">
    <location>
        <begin position="59"/>
        <end position="78"/>
    </location>
</feature>
<dbReference type="PANTHER" id="PTHR30561:SF0">
    <property type="entry name" value="GUANIDINIUM EXPORTER"/>
    <property type="match status" value="1"/>
</dbReference>
<evidence type="ECO:0000256" key="1">
    <source>
        <dbReference type="ARBA" id="ARBA00004651"/>
    </source>
</evidence>
<dbReference type="InterPro" id="IPR045324">
    <property type="entry name" value="Small_multidrug_res"/>
</dbReference>
<keyword evidence="6 8" id="KW-0472">Membrane</keyword>
<dbReference type="FunFam" id="1.10.3730.20:FF:000001">
    <property type="entry name" value="Quaternary ammonium compound resistance transporter SugE"/>
    <property type="match status" value="1"/>
</dbReference>
<dbReference type="GO" id="GO:0022857">
    <property type="term" value="F:transmembrane transporter activity"/>
    <property type="evidence" value="ECO:0007669"/>
    <property type="project" value="InterPro"/>
</dbReference>
<dbReference type="InterPro" id="IPR000390">
    <property type="entry name" value="Small_drug/metabolite_transptr"/>
</dbReference>
<keyword evidence="5 8" id="KW-1133">Transmembrane helix</keyword>
<comment type="subcellular location">
    <subcellularLocation>
        <location evidence="1 7">Cell membrane</location>
        <topology evidence="1 7">Multi-pass membrane protein</topology>
    </subcellularLocation>
</comment>
<evidence type="ECO:0000313" key="10">
    <source>
        <dbReference type="Proteomes" id="UP001290462"/>
    </source>
</evidence>
<name>A0AAW9JQ72_CARML</name>
<evidence type="ECO:0000256" key="5">
    <source>
        <dbReference type="ARBA" id="ARBA00022989"/>
    </source>
</evidence>
<keyword evidence="4 7" id="KW-0812">Transmembrane</keyword>